<proteinExistence type="predicted"/>
<name>U6KYI5_EIMTE</name>
<organism evidence="1 2">
    <name type="scientific">Eimeria tenella</name>
    <name type="common">Coccidian parasite</name>
    <dbReference type="NCBI Taxonomy" id="5802"/>
    <lineage>
        <taxon>Eukaryota</taxon>
        <taxon>Sar</taxon>
        <taxon>Alveolata</taxon>
        <taxon>Apicomplexa</taxon>
        <taxon>Conoidasida</taxon>
        <taxon>Coccidia</taxon>
        <taxon>Eucoccidiorida</taxon>
        <taxon>Eimeriorina</taxon>
        <taxon>Eimeriidae</taxon>
        <taxon>Eimeria</taxon>
    </lineage>
</organism>
<accession>U6KYI5</accession>
<dbReference type="RefSeq" id="XP_013231305.1">
    <property type="nucleotide sequence ID" value="XM_013375851.1"/>
</dbReference>
<dbReference type="VEuPathDB" id="ToxoDB:ETH2_1236700"/>
<dbReference type="Proteomes" id="UP000030747">
    <property type="component" value="Unassembled WGS sequence"/>
</dbReference>
<dbReference type="EMBL" id="HG675163">
    <property type="protein sequence ID" value="CDJ40555.1"/>
    <property type="molecule type" value="Genomic_DNA"/>
</dbReference>
<evidence type="ECO:0000313" key="2">
    <source>
        <dbReference type="Proteomes" id="UP000030747"/>
    </source>
</evidence>
<dbReference type="AlphaFoldDB" id="U6KYI5"/>
<reference evidence="1" key="2">
    <citation type="submission" date="2013-10" db="EMBL/GenBank/DDBJ databases">
        <authorList>
            <person name="Aslett M."/>
        </authorList>
    </citation>
    <scope>NUCLEOTIDE SEQUENCE [LARGE SCALE GENOMIC DNA]</scope>
    <source>
        <strain evidence="1">Houghton</strain>
    </source>
</reference>
<dbReference type="VEuPathDB" id="ToxoDB:ETH_00019960"/>
<keyword evidence="2" id="KW-1185">Reference proteome</keyword>
<dbReference type="GeneID" id="25253120"/>
<protein>
    <submittedName>
        <fullName evidence="1">Uncharacterized protein</fullName>
    </submittedName>
</protein>
<sequence>MFAEEPTQLQTEEDDLKRGDGFIVGAAYSGPDFQPREPVAIGEPPLFAMQNVSILPPQARKPISSAYRQFTSQMQKAAVEYCTTNNLNCSEQHALQTAISVALRTSPAASMFRQISASLSAVEVMMHYILPRKLNWRDGSPEELCSRHEKPAATNTPGHQYIAHEPYNLDGGYHLTSRLGSSLSFEKIIPTIDPLDRSSNMLYLYKSEEGKTASEILKSSHVAVSAIPV</sequence>
<gene>
    <name evidence="1" type="ORF">ETH_00019960</name>
</gene>
<evidence type="ECO:0000313" key="1">
    <source>
        <dbReference type="EMBL" id="CDJ40555.1"/>
    </source>
</evidence>
<reference evidence="1" key="1">
    <citation type="submission" date="2013-10" db="EMBL/GenBank/DDBJ databases">
        <title>Genomic analysis of the causative agents of coccidiosis in chickens.</title>
        <authorList>
            <person name="Reid A.J."/>
            <person name="Blake D."/>
            <person name="Billington K."/>
            <person name="Browne H."/>
            <person name="Dunn M."/>
            <person name="Hung S."/>
            <person name="Kawahara F."/>
            <person name="Miranda-Saavedra D."/>
            <person name="Mourier T."/>
            <person name="Nagra H."/>
            <person name="Otto T.D."/>
            <person name="Rawlings N."/>
            <person name="Sanchez A."/>
            <person name="Sanders M."/>
            <person name="Subramaniam C."/>
            <person name="Tay Y."/>
            <person name="Dear P."/>
            <person name="Doerig C."/>
            <person name="Gruber A."/>
            <person name="Parkinson J."/>
            <person name="Shirley M."/>
            <person name="Wan K.L."/>
            <person name="Berriman M."/>
            <person name="Tomley F."/>
            <person name="Pain A."/>
        </authorList>
    </citation>
    <scope>NUCLEOTIDE SEQUENCE [LARGE SCALE GENOMIC DNA]</scope>
    <source>
        <strain evidence="1">Houghton</strain>
    </source>
</reference>
<dbReference type="OrthoDB" id="347868at2759"/>